<keyword evidence="2" id="KW-0732">Signal</keyword>
<dbReference type="GO" id="GO:0050482">
    <property type="term" value="P:arachidonate secretion"/>
    <property type="evidence" value="ECO:0007669"/>
    <property type="project" value="InterPro"/>
</dbReference>
<accession>A0A167WXB1</accession>
<evidence type="ECO:0000256" key="1">
    <source>
        <dbReference type="SAM" id="MobiDB-lite"/>
    </source>
</evidence>
<reference evidence="3 4" key="1">
    <citation type="journal article" date="2016" name="Genome Biol. Evol.">
        <title>Divergent and convergent evolution of fungal pathogenicity.</title>
        <authorList>
            <person name="Shang Y."/>
            <person name="Xiao G."/>
            <person name="Zheng P."/>
            <person name="Cen K."/>
            <person name="Zhan S."/>
            <person name="Wang C."/>
        </authorList>
    </citation>
    <scope>NUCLEOTIDE SEQUENCE [LARGE SCALE GENOMIC DNA]</scope>
    <source>
        <strain evidence="3 4">RCEF 2490</strain>
    </source>
</reference>
<dbReference type="Gene3D" id="1.20.90.10">
    <property type="entry name" value="Phospholipase A2 domain"/>
    <property type="match status" value="1"/>
</dbReference>
<dbReference type="Pfam" id="PF09056">
    <property type="entry name" value="Phospholip_A2_3"/>
    <property type="match status" value="1"/>
</dbReference>
<evidence type="ECO:0000313" key="3">
    <source>
        <dbReference type="EMBL" id="KZZ89382.1"/>
    </source>
</evidence>
<organism evidence="3 4">
    <name type="scientific">Moelleriella libera RCEF 2490</name>
    <dbReference type="NCBI Taxonomy" id="1081109"/>
    <lineage>
        <taxon>Eukaryota</taxon>
        <taxon>Fungi</taxon>
        <taxon>Dikarya</taxon>
        <taxon>Ascomycota</taxon>
        <taxon>Pezizomycotina</taxon>
        <taxon>Sordariomycetes</taxon>
        <taxon>Hypocreomycetidae</taxon>
        <taxon>Hypocreales</taxon>
        <taxon>Clavicipitaceae</taxon>
        <taxon>Moelleriella</taxon>
    </lineage>
</organism>
<feature type="region of interest" description="Disordered" evidence="1">
    <location>
        <begin position="35"/>
        <end position="67"/>
    </location>
</feature>
<dbReference type="InterPro" id="IPR015141">
    <property type="entry name" value="PLipase_A2_prok/fun"/>
</dbReference>
<feature type="compositionally biased region" description="Basic and acidic residues" evidence="1">
    <location>
        <begin position="55"/>
        <end position="67"/>
    </location>
</feature>
<sequence>MKLTYLALSIFATSIAGRALQEPSNDQVAGTVVARADAPAKPPAVAPSSKPPMTDAEKKKANDEKVARVRKEWEEAGRRRAARLANSADPNPSDGTCFTTKPANQKYIDVMCFEKDLKAFTEERQKQMSNASYNCWDWTSDGCTSAPDKPMGHDFKAAYAPAKPPAPSSKFAELDVAAFLGLLCATDPMHVSCGVRSYQRTIRGVASPPSPRTDQPRI</sequence>
<evidence type="ECO:0000313" key="4">
    <source>
        <dbReference type="Proteomes" id="UP000078544"/>
    </source>
</evidence>
<dbReference type="OrthoDB" id="5120271at2759"/>
<dbReference type="GO" id="GO:0006644">
    <property type="term" value="P:phospholipid metabolic process"/>
    <property type="evidence" value="ECO:0007669"/>
    <property type="project" value="InterPro"/>
</dbReference>
<dbReference type="AlphaFoldDB" id="A0A167WXB1"/>
<feature type="signal peptide" evidence="2">
    <location>
        <begin position="1"/>
        <end position="17"/>
    </location>
</feature>
<dbReference type="EMBL" id="AZGY01000025">
    <property type="protein sequence ID" value="KZZ89382.1"/>
    <property type="molecule type" value="Genomic_DNA"/>
</dbReference>
<proteinExistence type="predicted"/>
<evidence type="ECO:0000256" key="2">
    <source>
        <dbReference type="SAM" id="SignalP"/>
    </source>
</evidence>
<protein>
    <submittedName>
        <fullName evidence="3">Phospholipase A2, prokaryotic/fungal</fullName>
    </submittedName>
</protein>
<dbReference type="Proteomes" id="UP000078544">
    <property type="component" value="Unassembled WGS sequence"/>
</dbReference>
<name>A0A167WXB1_9HYPO</name>
<gene>
    <name evidence="3" type="ORF">AAL_07681</name>
</gene>
<comment type="caution">
    <text evidence="3">The sequence shown here is derived from an EMBL/GenBank/DDBJ whole genome shotgun (WGS) entry which is preliminary data.</text>
</comment>
<keyword evidence="4" id="KW-1185">Reference proteome</keyword>
<feature type="chain" id="PRO_5007894121" evidence="2">
    <location>
        <begin position="18"/>
        <end position="218"/>
    </location>
</feature>
<dbReference type="GO" id="GO:0004623">
    <property type="term" value="F:phospholipase A2 activity"/>
    <property type="evidence" value="ECO:0007669"/>
    <property type="project" value="InterPro"/>
</dbReference>
<dbReference type="InterPro" id="IPR036444">
    <property type="entry name" value="PLipase_A2_dom_sf"/>
</dbReference>